<gene>
    <name evidence="1" type="ORF">JOE42_003575</name>
</gene>
<protein>
    <recommendedName>
        <fullName evidence="3">DUF3892 domain-containing protein</fullName>
    </recommendedName>
</protein>
<dbReference type="EMBL" id="JAFBBK010000001">
    <property type="protein sequence ID" value="MBM7416842.1"/>
    <property type="molecule type" value="Genomic_DNA"/>
</dbReference>
<dbReference type="Pfam" id="PF13031">
    <property type="entry name" value="DUF3892"/>
    <property type="match status" value="1"/>
</dbReference>
<reference evidence="1 2" key="1">
    <citation type="submission" date="2021-01" db="EMBL/GenBank/DDBJ databases">
        <title>Genomics of switchgrass bacterial isolates.</title>
        <authorList>
            <person name="Shade A."/>
        </authorList>
    </citation>
    <scope>NUCLEOTIDE SEQUENCE [LARGE SCALE GENOMIC DNA]</scope>
    <source>
        <strain evidence="1 2">PvP111</strain>
    </source>
</reference>
<dbReference type="InterPro" id="IPR024997">
    <property type="entry name" value="DUF3892"/>
</dbReference>
<name>A0ABS2KY57_9NOCA</name>
<evidence type="ECO:0000313" key="2">
    <source>
        <dbReference type="Proteomes" id="UP000703038"/>
    </source>
</evidence>
<evidence type="ECO:0000313" key="1">
    <source>
        <dbReference type="EMBL" id="MBM7416842.1"/>
    </source>
</evidence>
<proteinExistence type="predicted"/>
<accession>A0ABS2KY57</accession>
<comment type="caution">
    <text evidence="1">The sequence shown here is derived from an EMBL/GenBank/DDBJ whole genome shotgun (WGS) entry which is preliminary data.</text>
</comment>
<keyword evidence="2" id="KW-1185">Reference proteome</keyword>
<dbReference type="Proteomes" id="UP000703038">
    <property type="component" value="Unassembled WGS sequence"/>
</dbReference>
<sequence length="84" mass="9310">MSPGGTPNEHITDVKWRDDADGEVNYSSKATMVDWIDNKNGHAYVQGQQSRSDVGTVHEAGATPYLRTYANGYYNDNLLSLPTF</sequence>
<evidence type="ECO:0008006" key="3">
    <source>
        <dbReference type="Google" id="ProtNLM"/>
    </source>
</evidence>
<organism evidence="1 2">
    <name type="scientific">Rhodococcoides corynebacterioides</name>
    <dbReference type="NCBI Taxonomy" id="53972"/>
    <lineage>
        <taxon>Bacteria</taxon>
        <taxon>Bacillati</taxon>
        <taxon>Actinomycetota</taxon>
        <taxon>Actinomycetes</taxon>
        <taxon>Mycobacteriales</taxon>
        <taxon>Nocardiaceae</taxon>
        <taxon>Rhodococcoides</taxon>
    </lineage>
</organism>